<dbReference type="GO" id="GO:0016616">
    <property type="term" value="F:oxidoreductase activity, acting on the CH-OH group of donors, NAD or NADP as acceptor"/>
    <property type="evidence" value="ECO:0007669"/>
    <property type="project" value="TreeGrafter"/>
</dbReference>
<dbReference type="PROSITE" id="PS00061">
    <property type="entry name" value="ADH_SHORT"/>
    <property type="match status" value="1"/>
</dbReference>
<dbReference type="Proteomes" id="UP000288859">
    <property type="component" value="Unassembled WGS sequence"/>
</dbReference>
<reference evidence="6 7" key="1">
    <citation type="submission" date="2017-03" db="EMBL/GenBank/DDBJ databases">
        <title>Genomes of endolithic fungi from Antarctica.</title>
        <authorList>
            <person name="Coleine C."/>
            <person name="Masonjones S."/>
            <person name="Stajich J.E."/>
        </authorList>
    </citation>
    <scope>NUCLEOTIDE SEQUENCE [LARGE SCALE GENOMIC DNA]</scope>
    <source>
        <strain evidence="6 7">CCFEE 6314</strain>
    </source>
</reference>
<evidence type="ECO:0000313" key="6">
    <source>
        <dbReference type="EMBL" id="RVX75663.1"/>
    </source>
</evidence>
<evidence type="ECO:0000256" key="1">
    <source>
        <dbReference type="ARBA" id="ARBA00006484"/>
    </source>
</evidence>
<gene>
    <name evidence="6" type="ORF">B0A52_00019</name>
</gene>
<keyword evidence="2" id="KW-0479">Metal-binding</keyword>
<dbReference type="InterPro" id="IPR002347">
    <property type="entry name" value="SDR_fam"/>
</dbReference>
<dbReference type="InterPro" id="IPR004360">
    <property type="entry name" value="Glyas_Fos-R_dOase_dom"/>
</dbReference>
<dbReference type="Gene3D" id="3.40.50.720">
    <property type="entry name" value="NAD(P)-binding Rossmann-like Domain"/>
    <property type="match status" value="1"/>
</dbReference>
<evidence type="ECO:0000259" key="5">
    <source>
        <dbReference type="PROSITE" id="PS51819"/>
    </source>
</evidence>
<dbReference type="PANTHER" id="PTHR42760">
    <property type="entry name" value="SHORT-CHAIN DEHYDROGENASES/REDUCTASES FAMILY MEMBER"/>
    <property type="match status" value="1"/>
</dbReference>
<dbReference type="InterPro" id="IPR037523">
    <property type="entry name" value="VOC_core"/>
</dbReference>
<dbReference type="InterPro" id="IPR036291">
    <property type="entry name" value="NAD(P)-bd_dom_sf"/>
</dbReference>
<comment type="caution">
    <text evidence="6">The sequence shown here is derived from an EMBL/GenBank/DDBJ whole genome shotgun (WGS) entry which is preliminary data.</text>
</comment>
<dbReference type="OrthoDB" id="47007at2759"/>
<dbReference type="InterPro" id="IPR018146">
    <property type="entry name" value="Glyoxalase_1_CS"/>
</dbReference>
<dbReference type="PROSITE" id="PS51819">
    <property type="entry name" value="VOC"/>
    <property type="match status" value="1"/>
</dbReference>
<dbReference type="EMBL" id="NAJM01000001">
    <property type="protein sequence ID" value="RVX75663.1"/>
    <property type="molecule type" value="Genomic_DNA"/>
</dbReference>
<dbReference type="CDD" id="cd05233">
    <property type="entry name" value="SDR_c"/>
    <property type="match status" value="1"/>
</dbReference>
<dbReference type="SUPFAM" id="SSF51735">
    <property type="entry name" value="NAD(P)-binding Rossmann-fold domains"/>
    <property type="match status" value="1"/>
</dbReference>
<accession>A0A438NIV4</accession>
<dbReference type="PANTHER" id="PTHR42760:SF124">
    <property type="entry name" value="SHORT-CHAIN DEHYDROGENASE_REDUCTASE"/>
    <property type="match status" value="1"/>
</dbReference>
<dbReference type="GO" id="GO:0004462">
    <property type="term" value="F:lactoylglutathione lyase activity"/>
    <property type="evidence" value="ECO:0007669"/>
    <property type="project" value="InterPro"/>
</dbReference>
<organism evidence="6 7">
    <name type="scientific">Exophiala mesophila</name>
    <name type="common">Black yeast-like fungus</name>
    <dbReference type="NCBI Taxonomy" id="212818"/>
    <lineage>
        <taxon>Eukaryota</taxon>
        <taxon>Fungi</taxon>
        <taxon>Dikarya</taxon>
        <taxon>Ascomycota</taxon>
        <taxon>Pezizomycotina</taxon>
        <taxon>Eurotiomycetes</taxon>
        <taxon>Chaetothyriomycetidae</taxon>
        <taxon>Chaetothyriales</taxon>
        <taxon>Herpotrichiellaceae</taxon>
        <taxon>Exophiala</taxon>
    </lineage>
</organism>
<dbReference type="Gene3D" id="3.10.180.10">
    <property type="entry name" value="2,3-Dihydroxybiphenyl 1,2-Dioxygenase, domain 1"/>
    <property type="match status" value="1"/>
</dbReference>
<dbReference type="Pfam" id="PF00903">
    <property type="entry name" value="Glyoxalase"/>
    <property type="match status" value="1"/>
</dbReference>
<protein>
    <recommendedName>
        <fullName evidence="5">VOC domain-containing protein</fullName>
    </recommendedName>
</protein>
<dbReference type="PRINTS" id="PR00080">
    <property type="entry name" value="SDRFAMILY"/>
</dbReference>
<dbReference type="PROSITE" id="PS00934">
    <property type="entry name" value="GLYOXALASE_I_1"/>
    <property type="match status" value="1"/>
</dbReference>
<dbReference type="Pfam" id="PF00106">
    <property type="entry name" value="adh_short"/>
    <property type="match status" value="2"/>
</dbReference>
<feature type="domain" description="VOC" evidence="5">
    <location>
        <begin position="331"/>
        <end position="488"/>
    </location>
</feature>
<proteinExistence type="inferred from homology"/>
<evidence type="ECO:0000313" key="7">
    <source>
        <dbReference type="Proteomes" id="UP000288859"/>
    </source>
</evidence>
<dbReference type="SUPFAM" id="SSF54593">
    <property type="entry name" value="Glyoxalase/Bleomycin resistance protein/Dihydroxybiphenyl dioxygenase"/>
    <property type="match status" value="1"/>
</dbReference>
<name>A0A438NIV4_EXOME</name>
<evidence type="ECO:0000256" key="3">
    <source>
        <dbReference type="ARBA" id="ARBA00022857"/>
    </source>
</evidence>
<keyword evidence="3" id="KW-0521">NADP</keyword>
<sequence length="495" mass="52918">MTAQQPANAPVFPASDSPIGNIASLDNKVALITGASTGLGRAIALAYAAAGAYVVSADLTPDPASAPIVEATQIELDHKTPTVELVNNRWPASDPKGNTQGRGKRAAYVKCDVTDESSVKNAVAFTVDTFGRLDIMVNNAGELPDLQLYDAKSILELPVGISAETSREGFNGVPQRIHETDVKLLDRSLAINVRGVWLGTKHAVTQFLSQQPLNPSLPDRGWVINLASILSSAGYPGASSYCTSKGAVLQLTRATALEYARDGIHINAIQPGFTDTHLLEGMYAKMGTENIHQALNALHPWGRTGKPADIARVAVFLAGEGAGLAETHGWKFNQIGLRVTSMESSLAFYTKILGMKELARMDFETVNIALLAYPGEGDTAMFAREGLLELVQNKDSQGLITNAQANPGVGFIKLCFTVPDLDKAMEYLRSQGLKVVKEMGSRINQEVIAAALGAEDPKQGRNIGLWDMVQQIPFVQDPDGYLIELVSYGNSESGA</sequence>
<dbReference type="AlphaFoldDB" id="A0A438NIV4"/>
<dbReference type="InterPro" id="IPR020904">
    <property type="entry name" value="Sc_DH/Rdtase_CS"/>
</dbReference>
<evidence type="ECO:0000256" key="2">
    <source>
        <dbReference type="ARBA" id="ARBA00022723"/>
    </source>
</evidence>
<evidence type="ECO:0000256" key="4">
    <source>
        <dbReference type="RuleBase" id="RU000363"/>
    </source>
</evidence>
<dbReference type="InterPro" id="IPR029068">
    <property type="entry name" value="Glyas_Bleomycin-R_OHBP_Dase"/>
</dbReference>
<dbReference type="VEuPathDB" id="FungiDB:PV10_01933"/>
<dbReference type="PRINTS" id="PR00081">
    <property type="entry name" value="GDHRDH"/>
</dbReference>
<comment type="similarity">
    <text evidence="1 4">Belongs to the short-chain dehydrogenases/reductases (SDR) family.</text>
</comment>
<dbReference type="GO" id="GO:0046872">
    <property type="term" value="F:metal ion binding"/>
    <property type="evidence" value="ECO:0007669"/>
    <property type="project" value="UniProtKB-KW"/>
</dbReference>